<evidence type="ECO:0000313" key="2">
    <source>
        <dbReference type="EMBL" id="CAD7395202.1"/>
    </source>
</evidence>
<gene>
    <name evidence="2" type="ORF">TCEB3V08_LOCUS3012</name>
</gene>
<dbReference type="EMBL" id="OC317165">
    <property type="protein sequence ID" value="CAD7395202.1"/>
    <property type="molecule type" value="Genomic_DNA"/>
</dbReference>
<proteinExistence type="predicted"/>
<dbReference type="AlphaFoldDB" id="A0A7R9CEG1"/>
<feature type="region of interest" description="Disordered" evidence="1">
    <location>
        <begin position="19"/>
        <end position="49"/>
    </location>
</feature>
<organism evidence="2">
    <name type="scientific">Timema cristinae</name>
    <name type="common">Walking stick</name>
    <dbReference type="NCBI Taxonomy" id="61476"/>
    <lineage>
        <taxon>Eukaryota</taxon>
        <taxon>Metazoa</taxon>
        <taxon>Ecdysozoa</taxon>
        <taxon>Arthropoda</taxon>
        <taxon>Hexapoda</taxon>
        <taxon>Insecta</taxon>
        <taxon>Pterygota</taxon>
        <taxon>Neoptera</taxon>
        <taxon>Polyneoptera</taxon>
        <taxon>Phasmatodea</taxon>
        <taxon>Timematodea</taxon>
        <taxon>Timematoidea</taxon>
        <taxon>Timematidae</taxon>
        <taxon>Timema</taxon>
    </lineage>
</organism>
<protein>
    <submittedName>
        <fullName evidence="2">Uncharacterized protein</fullName>
    </submittedName>
</protein>
<accession>A0A7R9CEG1</accession>
<feature type="compositionally biased region" description="Basic and acidic residues" evidence="1">
    <location>
        <begin position="32"/>
        <end position="49"/>
    </location>
</feature>
<name>A0A7R9CEG1_TIMCR</name>
<feature type="compositionally biased region" description="Basic residues" evidence="1">
    <location>
        <begin position="19"/>
        <end position="31"/>
    </location>
</feature>
<sequence>MSESGTFEFVGSPVIKIVKGGHKDRKPRIRGQHTDAGREDRGQEDHREELPYNIELSDILGRPIPGHLLLQPSSLSVSSIDK</sequence>
<reference evidence="2" key="1">
    <citation type="submission" date="2020-11" db="EMBL/GenBank/DDBJ databases">
        <authorList>
            <person name="Tran Van P."/>
        </authorList>
    </citation>
    <scope>NUCLEOTIDE SEQUENCE</scope>
</reference>
<evidence type="ECO:0000256" key="1">
    <source>
        <dbReference type="SAM" id="MobiDB-lite"/>
    </source>
</evidence>